<dbReference type="EMBL" id="FMBA01000016">
    <property type="protein sequence ID" value="SCC01190.1"/>
    <property type="molecule type" value="Genomic_DNA"/>
</dbReference>
<evidence type="ECO:0000313" key="13">
    <source>
        <dbReference type="Proteomes" id="UP000199698"/>
    </source>
</evidence>
<dbReference type="PIRSF" id="PIRSF005096">
    <property type="entry name" value="GALM"/>
    <property type="match status" value="1"/>
</dbReference>
<dbReference type="GO" id="GO:0030246">
    <property type="term" value="F:carbohydrate binding"/>
    <property type="evidence" value="ECO:0007669"/>
    <property type="project" value="InterPro"/>
</dbReference>
<feature type="active site" description="Proton donor" evidence="9">
    <location>
        <position position="163"/>
    </location>
</feature>
<evidence type="ECO:0000256" key="3">
    <source>
        <dbReference type="ARBA" id="ARBA00006206"/>
    </source>
</evidence>
<dbReference type="InterPro" id="IPR015443">
    <property type="entry name" value="Aldose_1-epimerase"/>
</dbReference>
<comment type="catalytic activity">
    <reaction evidence="1 8">
        <text>alpha-D-glucose = beta-D-glucose</text>
        <dbReference type="Rhea" id="RHEA:10264"/>
        <dbReference type="ChEBI" id="CHEBI:15903"/>
        <dbReference type="ChEBI" id="CHEBI:17925"/>
        <dbReference type="EC" id="5.1.3.3"/>
    </reaction>
</comment>
<dbReference type="PROSITE" id="PS00545">
    <property type="entry name" value="ALDOSE_1_EPIMERASE"/>
    <property type="match status" value="1"/>
</dbReference>
<dbReference type="PANTHER" id="PTHR10091:SF0">
    <property type="entry name" value="GALACTOSE MUTAROTASE"/>
    <property type="match status" value="1"/>
</dbReference>
<evidence type="ECO:0000256" key="7">
    <source>
        <dbReference type="ARBA" id="ARBA00023277"/>
    </source>
</evidence>
<dbReference type="GO" id="GO:0033499">
    <property type="term" value="P:galactose catabolic process via UDP-galactose, Leloir pathway"/>
    <property type="evidence" value="ECO:0007669"/>
    <property type="project" value="TreeGrafter"/>
</dbReference>
<organism evidence="12 13">
    <name type="scientific">Gilliamella intestini</name>
    <dbReference type="NCBI Taxonomy" id="1798183"/>
    <lineage>
        <taxon>Bacteria</taxon>
        <taxon>Pseudomonadati</taxon>
        <taxon>Pseudomonadota</taxon>
        <taxon>Gammaproteobacteria</taxon>
        <taxon>Orbales</taxon>
        <taxon>Orbaceae</taxon>
        <taxon>Gilliamella</taxon>
    </lineage>
</organism>
<dbReference type="RefSeq" id="WP_091122526.1">
    <property type="nucleotide sequence ID" value="NZ_FMBA01000016.1"/>
</dbReference>
<dbReference type="GO" id="GO:0005737">
    <property type="term" value="C:cytoplasm"/>
    <property type="evidence" value="ECO:0007669"/>
    <property type="project" value="TreeGrafter"/>
</dbReference>
<dbReference type="GO" id="GO:0006006">
    <property type="term" value="P:glucose metabolic process"/>
    <property type="evidence" value="ECO:0007669"/>
    <property type="project" value="TreeGrafter"/>
</dbReference>
<comment type="similarity">
    <text evidence="3 8">Belongs to the aldose epimerase family.</text>
</comment>
<dbReference type="UniPathway" id="UPA00242"/>
<name>A0A1C4B2U4_9GAMM</name>
<dbReference type="InterPro" id="IPR018052">
    <property type="entry name" value="Ald1_epimerase_CS"/>
</dbReference>
<evidence type="ECO:0000256" key="9">
    <source>
        <dbReference type="PIRSR" id="PIRSR005096-1"/>
    </source>
</evidence>
<evidence type="ECO:0000256" key="2">
    <source>
        <dbReference type="ARBA" id="ARBA00005028"/>
    </source>
</evidence>
<keyword evidence="13" id="KW-1185">Reference proteome</keyword>
<proteinExistence type="inferred from homology"/>
<dbReference type="OrthoDB" id="9779408at2"/>
<dbReference type="InterPro" id="IPR011013">
    <property type="entry name" value="Gal_mutarotase_sf_dom"/>
</dbReference>
<evidence type="ECO:0000256" key="10">
    <source>
        <dbReference type="PIRSR" id="PIRSR005096-2"/>
    </source>
</evidence>
<accession>A0A1C4B2U4</accession>
<evidence type="ECO:0000256" key="8">
    <source>
        <dbReference type="PIRNR" id="PIRNR005096"/>
    </source>
</evidence>
<evidence type="ECO:0000256" key="6">
    <source>
        <dbReference type="ARBA" id="ARBA00023235"/>
    </source>
</evidence>
<evidence type="ECO:0000313" key="12">
    <source>
        <dbReference type="EMBL" id="SCC01190.1"/>
    </source>
</evidence>
<dbReference type="SUPFAM" id="SSF74650">
    <property type="entry name" value="Galactose mutarotase-like"/>
    <property type="match status" value="1"/>
</dbReference>
<dbReference type="AlphaFoldDB" id="A0A1C4B2U4"/>
<evidence type="ECO:0000256" key="4">
    <source>
        <dbReference type="ARBA" id="ARBA00013185"/>
    </source>
</evidence>
<keyword evidence="7 8" id="KW-0119">Carbohydrate metabolism</keyword>
<dbReference type="PROSITE" id="PS51257">
    <property type="entry name" value="PROKAR_LIPOPROTEIN"/>
    <property type="match status" value="1"/>
</dbReference>
<keyword evidence="6 8" id="KW-0413">Isomerase</keyword>
<dbReference type="PANTHER" id="PTHR10091">
    <property type="entry name" value="ALDOSE-1-EPIMERASE"/>
    <property type="match status" value="1"/>
</dbReference>
<feature type="binding site" evidence="11">
    <location>
        <begin position="66"/>
        <end position="67"/>
    </location>
    <ligand>
        <name>beta-D-galactose</name>
        <dbReference type="ChEBI" id="CHEBI:27667"/>
    </ligand>
</feature>
<dbReference type="Proteomes" id="UP000199698">
    <property type="component" value="Unassembled WGS sequence"/>
</dbReference>
<dbReference type="NCBIfam" id="TIGR02636">
    <property type="entry name" value="galM_Leloir"/>
    <property type="match status" value="1"/>
</dbReference>
<feature type="binding site" evidence="11">
    <location>
        <begin position="163"/>
        <end position="165"/>
    </location>
    <ligand>
        <name>beta-D-galactose</name>
        <dbReference type="ChEBI" id="CHEBI:27667"/>
    </ligand>
</feature>
<protein>
    <recommendedName>
        <fullName evidence="5 8">Aldose 1-epimerase</fullName>
        <ecNumber evidence="4 8">5.1.3.3</ecNumber>
    </recommendedName>
</protein>
<dbReference type="InterPro" id="IPR013458">
    <property type="entry name" value="Ald_epimerase_bac"/>
</dbReference>
<feature type="active site" description="Proton acceptor" evidence="9">
    <location>
        <position position="295"/>
    </location>
</feature>
<comment type="pathway">
    <text evidence="2 8">Carbohydrate metabolism; hexose metabolism.</text>
</comment>
<dbReference type="STRING" id="1798183.GA0061080_101632"/>
<gene>
    <name evidence="12" type="ORF">GA0061080_101632</name>
</gene>
<evidence type="ECO:0000256" key="1">
    <source>
        <dbReference type="ARBA" id="ARBA00001614"/>
    </source>
</evidence>
<dbReference type="GO" id="GO:0004034">
    <property type="term" value="F:aldose 1-epimerase activity"/>
    <property type="evidence" value="ECO:0007669"/>
    <property type="project" value="UniProtKB-EC"/>
</dbReference>
<evidence type="ECO:0000256" key="5">
    <source>
        <dbReference type="ARBA" id="ARBA00014165"/>
    </source>
</evidence>
<dbReference type="Pfam" id="PF01263">
    <property type="entry name" value="Aldose_epim"/>
    <property type="match status" value="1"/>
</dbReference>
<dbReference type="NCBIfam" id="NF008277">
    <property type="entry name" value="PRK11055.1"/>
    <property type="match status" value="1"/>
</dbReference>
<dbReference type="InterPro" id="IPR008183">
    <property type="entry name" value="Aldose_1/G6P_1-epimerase"/>
</dbReference>
<feature type="binding site" evidence="10">
    <location>
        <position position="234"/>
    </location>
    <ligand>
        <name>beta-D-galactose</name>
        <dbReference type="ChEBI" id="CHEBI:27667"/>
    </ligand>
</feature>
<dbReference type="EC" id="5.1.3.3" evidence="4 8"/>
<sequence>MPIKQIITLSNKHGMQIKLSNWGATWLSCILPVDGQNREVLLGCQTFEQYEKQDAYLGATIGRYANRIANATIDIDNRHYPLVANQGVNQLHGGKLGFDKQLWHIQSQSDQQITFTLTSPDGDQGFPGELNVEAIYQLTDDNKVVIKFKATTTKTTPVNLTNHAYFNLDGETSKDILNHSLQVNANLYLPVDSNGIASNDLVCVTQNDMDLRKPRLISDRLLASLDRQITSGYDHAYLLDKNQAIAAQLISSDKKVTMNVTTTKPSLQIYTGNFLQHTPNRNNSEYGNFAGIALESQFLPDSPNHPDWPQPSCFLQPKQIYEHHTAYQFFIN</sequence>
<evidence type="ECO:0000256" key="11">
    <source>
        <dbReference type="PIRSR" id="PIRSR005096-3"/>
    </source>
</evidence>
<reference evidence="13" key="1">
    <citation type="submission" date="2016-08" db="EMBL/GenBank/DDBJ databases">
        <authorList>
            <person name="Varghese N."/>
            <person name="Submissions Spin"/>
        </authorList>
    </citation>
    <scope>NUCLEOTIDE SEQUENCE [LARGE SCALE GENOMIC DNA]</scope>
    <source>
        <strain evidence="13">R-53144</strain>
    </source>
</reference>
<dbReference type="InterPro" id="IPR014718">
    <property type="entry name" value="GH-type_carb-bd"/>
</dbReference>
<dbReference type="Gene3D" id="2.70.98.10">
    <property type="match status" value="1"/>
</dbReference>
<dbReference type="CDD" id="cd09019">
    <property type="entry name" value="galactose_mutarotase_like"/>
    <property type="match status" value="1"/>
</dbReference>
<dbReference type="InterPro" id="IPR047215">
    <property type="entry name" value="Galactose_mutarotase-like"/>
</dbReference>